<evidence type="ECO:0000313" key="3">
    <source>
        <dbReference type="Proteomes" id="UP001156882"/>
    </source>
</evidence>
<dbReference type="InterPro" id="IPR000182">
    <property type="entry name" value="GNAT_dom"/>
</dbReference>
<protein>
    <submittedName>
        <fullName evidence="2">Acetyltransferase</fullName>
    </submittedName>
</protein>
<sequence>MSEATRSPILSLPEGGLSELLIRTTRVDDTDAVTALVNLPGYRFGTLRLPFQSVQGTRKWLEQQGDDGLSLVAVLDGAIVGNLGLFRDKGRRRHAAHFGMGVHDQHVGKGIGTALLAALIDAADNWLAIRRLELTVYTDNAAAIHLYEKSGFVREGILRDYAFRAGTYVDAFTMARLHQ</sequence>
<dbReference type="Proteomes" id="UP001156882">
    <property type="component" value="Unassembled WGS sequence"/>
</dbReference>
<gene>
    <name evidence="2" type="ORF">GCM10007874_09990</name>
</gene>
<dbReference type="PROSITE" id="PS51186">
    <property type="entry name" value="GNAT"/>
    <property type="match status" value="1"/>
</dbReference>
<feature type="domain" description="N-acetyltransferase" evidence="1">
    <location>
        <begin position="20"/>
        <end position="175"/>
    </location>
</feature>
<dbReference type="PANTHER" id="PTHR43792">
    <property type="entry name" value="GNAT FAMILY, PUTATIVE (AFU_ORTHOLOGUE AFUA_3G00765)-RELATED-RELATED"/>
    <property type="match status" value="1"/>
</dbReference>
<dbReference type="EMBL" id="BSPC01000007">
    <property type="protein sequence ID" value="GLS17983.1"/>
    <property type="molecule type" value="Genomic_DNA"/>
</dbReference>
<accession>A0ABQ6CCG6</accession>
<keyword evidence="3" id="KW-1185">Reference proteome</keyword>
<dbReference type="InterPro" id="IPR051531">
    <property type="entry name" value="N-acetyltransferase"/>
</dbReference>
<dbReference type="RefSeq" id="WP_284310812.1">
    <property type="nucleotide sequence ID" value="NZ_BSPC01000007.1"/>
</dbReference>
<evidence type="ECO:0000259" key="1">
    <source>
        <dbReference type="PROSITE" id="PS51186"/>
    </source>
</evidence>
<reference evidence="3" key="1">
    <citation type="journal article" date="2019" name="Int. J. Syst. Evol. Microbiol.">
        <title>The Global Catalogue of Microorganisms (GCM) 10K type strain sequencing project: providing services to taxonomists for standard genome sequencing and annotation.</title>
        <authorList>
            <consortium name="The Broad Institute Genomics Platform"/>
            <consortium name="The Broad Institute Genome Sequencing Center for Infectious Disease"/>
            <person name="Wu L."/>
            <person name="Ma J."/>
        </authorList>
    </citation>
    <scope>NUCLEOTIDE SEQUENCE [LARGE SCALE GENOMIC DNA]</scope>
    <source>
        <strain evidence="3">NBRC 101365</strain>
    </source>
</reference>
<comment type="caution">
    <text evidence="2">The sequence shown here is derived from an EMBL/GenBank/DDBJ whole genome shotgun (WGS) entry which is preliminary data.</text>
</comment>
<name>A0ABQ6CCG6_9HYPH</name>
<dbReference type="Gene3D" id="3.40.630.30">
    <property type="match status" value="1"/>
</dbReference>
<dbReference type="Pfam" id="PF00583">
    <property type="entry name" value="Acetyltransf_1"/>
    <property type="match status" value="1"/>
</dbReference>
<dbReference type="CDD" id="cd04301">
    <property type="entry name" value="NAT_SF"/>
    <property type="match status" value="1"/>
</dbReference>
<proteinExistence type="predicted"/>
<organism evidence="2 3">
    <name type="scientific">Labrys miyagiensis</name>
    <dbReference type="NCBI Taxonomy" id="346912"/>
    <lineage>
        <taxon>Bacteria</taxon>
        <taxon>Pseudomonadati</taxon>
        <taxon>Pseudomonadota</taxon>
        <taxon>Alphaproteobacteria</taxon>
        <taxon>Hyphomicrobiales</taxon>
        <taxon>Xanthobacteraceae</taxon>
        <taxon>Labrys</taxon>
    </lineage>
</organism>
<dbReference type="SUPFAM" id="SSF55729">
    <property type="entry name" value="Acyl-CoA N-acyltransferases (Nat)"/>
    <property type="match status" value="1"/>
</dbReference>
<evidence type="ECO:0000313" key="2">
    <source>
        <dbReference type="EMBL" id="GLS17983.1"/>
    </source>
</evidence>
<dbReference type="InterPro" id="IPR016181">
    <property type="entry name" value="Acyl_CoA_acyltransferase"/>
</dbReference>